<dbReference type="AlphaFoldDB" id="A0AA97NYK9"/>
<protein>
    <submittedName>
        <fullName evidence="1">Uncharacterized protein</fullName>
    </submittedName>
</protein>
<organism evidence="1">
    <name type="scientific">Pyricularia oryzae (strain Y34)</name>
    <name type="common">Rice blast fungus</name>
    <name type="synonym">Magnaporthe oryzae</name>
    <dbReference type="NCBI Taxonomy" id="1143189"/>
    <lineage>
        <taxon>Eukaryota</taxon>
        <taxon>Fungi</taxon>
        <taxon>Dikarya</taxon>
        <taxon>Ascomycota</taxon>
        <taxon>Pezizomycotina</taxon>
        <taxon>Sordariomycetes</taxon>
        <taxon>Sordariomycetidae</taxon>
        <taxon>Magnaporthales</taxon>
        <taxon>Pyriculariaceae</taxon>
        <taxon>Pyricularia</taxon>
    </lineage>
</organism>
<gene>
    <name evidence="1" type="ORF">OOU_Y34scaffold00533g34</name>
</gene>
<dbReference type="EMBL" id="JH793669">
    <property type="protein sequence ID" value="ELQ38650.1"/>
    <property type="molecule type" value="Genomic_DNA"/>
</dbReference>
<evidence type="ECO:0000313" key="1">
    <source>
        <dbReference type="EMBL" id="ELQ38650.1"/>
    </source>
</evidence>
<sequence length="39" mass="4329">MVYVDMLFFFGRTGPSNISELKPYPRPLCPVKGDAVIGL</sequence>
<reference evidence="1" key="1">
    <citation type="journal article" date="2012" name="PLoS Genet.">
        <title>Comparative analysis of the genomes of two field isolates of the rice blast fungus Magnaporthe oryzae.</title>
        <authorList>
            <person name="Xue M."/>
            <person name="Yang J."/>
            <person name="Li Z."/>
            <person name="Hu S."/>
            <person name="Yao N."/>
            <person name="Dean R.A."/>
            <person name="Zhao W."/>
            <person name="Shen M."/>
            <person name="Zhang H."/>
            <person name="Li C."/>
            <person name="Liu L."/>
            <person name="Cao L."/>
            <person name="Xu X."/>
            <person name="Xing Y."/>
            <person name="Hsiang T."/>
            <person name="Zhang Z."/>
            <person name="Xu J.R."/>
            <person name="Peng Y.L."/>
        </authorList>
    </citation>
    <scope>NUCLEOTIDE SEQUENCE</scope>
    <source>
        <strain evidence="1">Y34</strain>
    </source>
</reference>
<name>A0AA97NYK9_PYRO3</name>
<dbReference type="Proteomes" id="UP000011086">
    <property type="component" value="Unassembled WGS sequence"/>
</dbReference>
<accession>A0AA97NYK9</accession>
<proteinExistence type="predicted"/>